<feature type="region of interest" description="Disordered" evidence="1">
    <location>
        <begin position="464"/>
        <end position="504"/>
    </location>
</feature>
<accession>A0A9P6MSZ1</accession>
<feature type="region of interest" description="Disordered" evidence="1">
    <location>
        <begin position="644"/>
        <end position="686"/>
    </location>
</feature>
<feature type="compositionally biased region" description="Basic and acidic residues" evidence="1">
    <location>
        <begin position="37"/>
        <end position="46"/>
    </location>
</feature>
<feature type="region of interest" description="Disordered" evidence="1">
    <location>
        <begin position="803"/>
        <end position="833"/>
    </location>
</feature>
<dbReference type="AlphaFoldDB" id="A0A9P6MSZ1"/>
<feature type="region of interest" description="Disordered" evidence="1">
    <location>
        <begin position="1"/>
        <end position="251"/>
    </location>
</feature>
<dbReference type="Proteomes" id="UP000703661">
    <property type="component" value="Unassembled WGS sequence"/>
</dbReference>
<feature type="region of interest" description="Disordered" evidence="1">
    <location>
        <begin position="854"/>
        <end position="923"/>
    </location>
</feature>
<feature type="compositionally biased region" description="Low complexity" evidence="1">
    <location>
        <begin position="109"/>
        <end position="119"/>
    </location>
</feature>
<reference evidence="2" key="1">
    <citation type="journal article" date="2020" name="Fungal Divers.">
        <title>Resolving the Mortierellaceae phylogeny through synthesis of multi-gene phylogenetics and phylogenomics.</title>
        <authorList>
            <person name="Vandepol N."/>
            <person name="Liber J."/>
            <person name="Desiro A."/>
            <person name="Na H."/>
            <person name="Kennedy M."/>
            <person name="Barry K."/>
            <person name="Grigoriev I.V."/>
            <person name="Miller A.N."/>
            <person name="O'Donnell K."/>
            <person name="Stajich J.E."/>
            <person name="Bonito G."/>
        </authorList>
    </citation>
    <scope>NUCLEOTIDE SEQUENCE</scope>
    <source>
        <strain evidence="2">NRRL 2769</strain>
    </source>
</reference>
<evidence type="ECO:0008006" key="4">
    <source>
        <dbReference type="Google" id="ProtNLM"/>
    </source>
</evidence>
<sequence>MSINTIVNDNAPPLPPRTPIATQPGLSSITVVSVSDDSSHDSHRENSAPATAPPSTSQSHSGSLPSTSTLSASEVTNGNVKLQEQTQTLRQTGPVSSSTPQPSTYNNGPLSPLPQLQLPWSHDDGFQGLDTTRFRRSLDGQRPTVPILPLNSDTPPNGQVPSAITVTLDHPRPISTSAPASASTSVPTSTSQEHLRNWTPQEHQYLSSQSSLPYSHPNSNRVSTSSISTTVSNPPTDDPGPSRISLEQQPPPYSLAVGSHGSSTMIATVTHPTEEHLFQVQELTPPPPTVGSTSPQAQYICANPMHDQQYLLVGSGNALHSIDLTLPLEKQTVRTHIQGLAFKEIHCLEDIGLVVVIAGRNSRVRCYDYDSIKRLVSYGYSKEGQGRVVEGGKLGAMKNMIQLRVETAIMKDENQGADSPCASPVGQSIASRILKGPSPSTTPQPLAQVQIPNRHEHLHSIDRSSLLSPPLRSDSPGTNFDFRGSGDGDPNSDGSTAKKHKQRPLSFAGLASLAQEHVMRNKGQQQSSQIGNQQGSGQASKAAPPVSSSTPTSPSSSSGAGVTKNKRLSQMASYFSQAAVNSNMAVHVTSGQDAPSEEAVDWAWDFTKMKQTKDVLGLDFHYTISTVYMTVLSKTGIDIYSRSKAARGRKPGQTSSTSASSGYGPASDDTRRSMIGGIPSAPRDSLSAVRDSPSFYEWRLHKQFYHPEAPSFMTVVKDPQEVTDIILGKGTRACIINVDTMSVNDIHRQANNASAPQGISKKLGFKNNQLWHSFEKIPFDVPPYILYPETAAAIFNARRDTKERYIGDTSDPGRRSRGDIIQRPSDQQSIQQLEDQEKAATIDMRLQQAQSLGANNASGSLTPSSMPNSNSPSSLFSPSPTPAQQQQQQTMANTQLTAYTGNVSAGTSNSNSGGGGTKASKKTRMVTSDEVLNMAFCQRTTTQLFLATFGSQSRIVDIQGKPQSPIILDWELPPQKVEFLKTDQDIYVIGFEKSCITVYSLTRAKKVKEIWKNDLIQSASVAAAGGEALVARGNRVSIYENIQASTSTNGGQTIIAPSPTSLPAGVAASINSPIKFLGRDNIADESLGIFFSYCHPRNGTSICKLGLVPLARNDLELVGYHH</sequence>
<feature type="compositionally biased region" description="Polar residues" evidence="1">
    <location>
        <begin position="151"/>
        <end position="165"/>
    </location>
</feature>
<feature type="compositionally biased region" description="Polar residues" evidence="1">
    <location>
        <begin position="53"/>
        <end position="108"/>
    </location>
</feature>
<comment type="caution">
    <text evidence="2">The sequence shown here is derived from an EMBL/GenBank/DDBJ whole genome shotgun (WGS) entry which is preliminary data.</text>
</comment>
<feature type="compositionally biased region" description="Polar residues" evidence="1">
    <location>
        <begin position="890"/>
        <end position="903"/>
    </location>
</feature>
<feature type="region of interest" description="Disordered" evidence="1">
    <location>
        <begin position="518"/>
        <end position="564"/>
    </location>
</feature>
<gene>
    <name evidence="2" type="ORF">BGZ80_000047</name>
</gene>
<feature type="compositionally biased region" description="Low complexity" evidence="1">
    <location>
        <begin position="175"/>
        <end position="191"/>
    </location>
</feature>
<evidence type="ECO:0000256" key="1">
    <source>
        <dbReference type="SAM" id="MobiDB-lite"/>
    </source>
</evidence>
<protein>
    <recommendedName>
        <fullName evidence="4">CNH domain-containing protein</fullName>
    </recommendedName>
</protein>
<feature type="compositionally biased region" description="Low complexity" evidence="1">
    <location>
        <begin position="27"/>
        <end position="36"/>
    </location>
</feature>
<dbReference type="EMBL" id="JAAAID010001001">
    <property type="protein sequence ID" value="KAG0012327.1"/>
    <property type="molecule type" value="Genomic_DNA"/>
</dbReference>
<proteinExistence type="predicted"/>
<keyword evidence="3" id="KW-1185">Reference proteome</keyword>
<feature type="compositionally biased region" description="Low complexity" evidence="1">
    <location>
        <begin position="860"/>
        <end position="889"/>
    </location>
</feature>
<feature type="compositionally biased region" description="Low complexity" evidence="1">
    <location>
        <begin position="464"/>
        <end position="476"/>
    </location>
</feature>
<feature type="compositionally biased region" description="Low complexity" evidence="1">
    <location>
        <begin position="203"/>
        <end position="235"/>
    </location>
</feature>
<evidence type="ECO:0000313" key="2">
    <source>
        <dbReference type="EMBL" id="KAG0012327.1"/>
    </source>
</evidence>
<name>A0A9P6MSZ1_9FUNG</name>
<feature type="compositionally biased region" description="Polar residues" evidence="1">
    <location>
        <begin position="652"/>
        <end position="661"/>
    </location>
</feature>
<feature type="compositionally biased region" description="Low complexity" evidence="1">
    <location>
        <begin position="523"/>
        <end position="563"/>
    </location>
</feature>
<feature type="compositionally biased region" description="Basic and acidic residues" evidence="1">
    <location>
        <begin position="803"/>
        <end position="820"/>
    </location>
</feature>
<dbReference type="OrthoDB" id="6415790at2759"/>
<feature type="compositionally biased region" description="Polar residues" evidence="1">
    <location>
        <begin position="824"/>
        <end position="833"/>
    </location>
</feature>
<evidence type="ECO:0000313" key="3">
    <source>
        <dbReference type="Proteomes" id="UP000703661"/>
    </source>
</evidence>
<organism evidence="2 3">
    <name type="scientific">Entomortierella chlamydospora</name>
    <dbReference type="NCBI Taxonomy" id="101097"/>
    <lineage>
        <taxon>Eukaryota</taxon>
        <taxon>Fungi</taxon>
        <taxon>Fungi incertae sedis</taxon>
        <taxon>Mucoromycota</taxon>
        <taxon>Mortierellomycotina</taxon>
        <taxon>Mortierellomycetes</taxon>
        <taxon>Mortierellales</taxon>
        <taxon>Mortierellaceae</taxon>
        <taxon>Entomortierella</taxon>
    </lineage>
</organism>